<proteinExistence type="predicted"/>
<protein>
    <submittedName>
        <fullName evidence="1">Uncharacterized protein</fullName>
    </submittedName>
</protein>
<dbReference type="OrthoDB" id="433574at2759"/>
<dbReference type="Gene3D" id="3.40.50.620">
    <property type="entry name" value="HUPs"/>
    <property type="match status" value="1"/>
</dbReference>
<accession>A0A812ZVL7</accession>
<dbReference type="EMBL" id="CAJNJA010050697">
    <property type="protein sequence ID" value="CAE7842279.1"/>
    <property type="molecule type" value="Genomic_DNA"/>
</dbReference>
<evidence type="ECO:0000313" key="2">
    <source>
        <dbReference type="Proteomes" id="UP000601435"/>
    </source>
</evidence>
<dbReference type="SUPFAM" id="SSF52949">
    <property type="entry name" value="Macro domain-like"/>
    <property type="match status" value="1"/>
</dbReference>
<name>A0A812ZVL7_9DINO</name>
<dbReference type="Proteomes" id="UP000601435">
    <property type="component" value="Unassembled WGS sequence"/>
</dbReference>
<dbReference type="InterPro" id="IPR014729">
    <property type="entry name" value="Rossmann-like_a/b/a_fold"/>
</dbReference>
<sequence length="550" mass="61014">MKAIGFLLFVGQGSAPLAMSLRRAIARVSETTLPLRKTSARDQLRLGSYPVPPEAHIWWANRSQVSTHLPHNCHYAVLALVEFGLASWSAMPPDAPSCKQAKLADLAVSKAERRLVGLAGDRDIVANSTNKVAVLVWKSPCNPVQRAHLELFQRARQLVERTARMPVAAAYLAPEAEAPECPCLPFAIRTVLCRLACEESDFIETCAWGWDISRTSERIIQQLTAKLSWSGGLHWEFQPWCLITGLHATDDRAYQDMPVVCMGPAVQSPAPCTVTDLEARIRRVRRRSYEHHPTVLLPTRHKTELPETLEEQEQRLQQLLISSDWEQLSESGLVSPNVLEPLRRAVVDPAETDFQLPGLDETDDDQSALEQLDTKTNARPDQGFSQSQDAFKKGRLHFTTGEAAKASQSSGRKVIAHLCNDQGNGGRGYFQAIKKTWGSVPSRQYFEWHRDRKLESVENRFRLGAAQFVQVSPLVEVANLIVLQGSRSGSKGGPLRLEALEEALEALASHAAMQGASVHMQASGGAAMDKLVKLLREAAQKHHIDIFVYK</sequence>
<dbReference type="InterPro" id="IPR043472">
    <property type="entry name" value="Macro_dom-like"/>
</dbReference>
<evidence type="ECO:0000313" key="1">
    <source>
        <dbReference type="EMBL" id="CAE7842279.1"/>
    </source>
</evidence>
<gene>
    <name evidence="1" type="ORF">SNEC2469_LOCUS25599</name>
</gene>
<dbReference type="Gene3D" id="3.40.220.10">
    <property type="entry name" value="Leucine Aminopeptidase, subunit E, domain 1"/>
    <property type="match status" value="1"/>
</dbReference>
<reference evidence="1" key="1">
    <citation type="submission" date="2021-02" db="EMBL/GenBank/DDBJ databases">
        <authorList>
            <person name="Dougan E. K."/>
            <person name="Rhodes N."/>
            <person name="Thang M."/>
            <person name="Chan C."/>
        </authorList>
    </citation>
    <scope>NUCLEOTIDE SEQUENCE</scope>
</reference>
<keyword evidence="2" id="KW-1185">Reference proteome</keyword>
<organism evidence="1 2">
    <name type="scientific">Symbiodinium necroappetens</name>
    <dbReference type="NCBI Taxonomy" id="1628268"/>
    <lineage>
        <taxon>Eukaryota</taxon>
        <taxon>Sar</taxon>
        <taxon>Alveolata</taxon>
        <taxon>Dinophyceae</taxon>
        <taxon>Suessiales</taxon>
        <taxon>Symbiodiniaceae</taxon>
        <taxon>Symbiodinium</taxon>
    </lineage>
</organism>
<dbReference type="AlphaFoldDB" id="A0A812ZVL7"/>
<comment type="caution">
    <text evidence="1">The sequence shown here is derived from an EMBL/GenBank/DDBJ whole genome shotgun (WGS) entry which is preliminary data.</text>
</comment>